<evidence type="ECO:0000313" key="2">
    <source>
        <dbReference type="EnsemblMetazoa" id="PPAI009478-PA"/>
    </source>
</evidence>
<dbReference type="AlphaFoldDB" id="A0A1B0DM88"/>
<dbReference type="InterPro" id="IPR038948">
    <property type="entry name" value="POLR1D-like"/>
</dbReference>
<feature type="compositionally biased region" description="Basic and acidic residues" evidence="1">
    <location>
        <begin position="118"/>
        <end position="140"/>
    </location>
</feature>
<dbReference type="EMBL" id="AJVK01006906">
    <property type="status" value="NOT_ANNOTATED_CDS"/>
    <property type="molecule type" value="Genomic_DNA"/>
</dbReference>
<dbReference type="RefSeq" id="XP_055713943.1">
    <property type="nucleotide sequence ID" value="XM_055857968.1"/>
</dbReference>
<protein>
    <submittedName>
        <fullName evidence="2">Uncharacterized protein</fullName>
    </submittedName>
</protein>
<evidence type="ECO:0000313" key="3">
    <source>
        <dbReference type="Proteomes" id="UP000092462"/>
    </source>
</evidence>
<sequence length="140" mass="16319">MGDFQDHKMFKQKRKLTDEELRKLAIEELNLELVKAAARAEVIGASGWKPCPLKKTNKRFLMSTLKSAVSHNDREIKKSLKGSSDQLRRIEKQRESHRDEGSSKIAVKSSRKSSKSRKFGERKHEFRKPEKKKSEKIKNR</sequence>
<dbReference type="VEuPathDB" id="VectorBase:PPAI009478"/>
<organism evidence="2 3">
    <name type="scientific">Phlebotomus papatasi</name>
    <name type="common">Sandfly</name>
    <dbReference type="NCBI Taxonomy" id="29031"/>
    <lineage>
        <taxon>Eukaryota</taxon>
        <taxon>Metazoa</taxon>
        <taxon>Ecdysozoa</taxon>
        <taxon>Arthropoda</taxon>
        <taxon>Hexapoda</taxon>
        <taxon>Insecta</taxon>
        <taxon>Pterygota</taxon>
        <taxon>Neoptera</taxon>
        <taxon>Endopterygota</taxon>
        <taxon>Diptera</taxon>
        <taxon>Nematocera</taxon>
        <taxon>Psychodoidea</taxon>
        <taxon>Psychodidae</taxon>
        <taxon>Phlebotomus</taxon>
        <taxon>Phlebotomus</taxon>
    </lineage>
</organism>
<dbReference type="PANTHER" id="PTHR34769:SF1">
    <property type="entry name" value="RNA POLYMERASE I AND III SUBUNIT D"/>
    <property type="match status" value="1"/>
</dbReference>
<name>A0A1B0DM88_PHLPP</name>
<dbReference type="Proteomes" id="UP000092462">
    <property type="component" value="Unassembled WGS sequence"/>
</dbReference>
<dbReference type="EnsemblMetazoa" id="PPAI009478-RA">
    <property type="protein sequence ID" value="PPAI009478-PA"/>
    <property type="gene ID" value="PPAI009478"/>
</dbReference>
<dbReference type="PANTHER" id="PTHR34769">
    <property type="entry name" value="RCG42593, ISOFORM CRA_A"/>
    <property type="match status" value="1"/>
</dbReference>
<feature type="region of interest" description="Disordered" evidence="1">
    <location>
        <begin position="71"/>
        <end position="140"/>
    </location>
</feature>
<feature type="compositionally biased region" description="Basic and acidic residues" evidence="1">
    <location>
        <begin position="86"/>
        <end position="102"/>
    </location>
</feature>
<dbReference type="GeneID" id="129808199"/>
<dbReference type="KEGG" id="ppap:129808199"/>
<dbReference type="VEuPathDB" id="VectorBase:PPAPM1_007722"/>
<keyword evidence="3" id="KW-1185">Reference proteome</keyword>
<evidence type="ECO:0000256" key="1">
    <source>
        <dbReference type="SAM" id="MobiDB-lite"/>
    </source>
</evidence>
<dbReference type="OrthoDB" id="7779993at2759"/>
<reference evidence="2" key="1">
    <citation type="submission" date="2022-08" db="UniProtKB">
        <authorList>
            <consortium name="EnsemblMetazoa"/>
        </authorList>
    </citation>
    <scope>IDENTIFICATION</scope>
    <source>
        <strain evidence="2">Israel</strain>
    </source>
</reference>
<accession>A0A1B0DM88</accession>
<proteinExistence type="predicted"/>